<sequence length="153" mass="16531">MRKLIFVFALIAGVAFGSYAQEVGVRFGGVNGGGGAAVDGIFSLGKFSRVHADVGFFDSAVGIDALWDFLYKPLQVEKSTFHWYAGVGPSMTIGDVFWLGVSGELGIEYRFAGVPIAIGADWRPTFWIIDDTRFGADSFGLNVRWVFGSKSSN</sequence>
<proteinExistence type="predicted"/>
<dbReference type="Proteomes" id="UP000605676">
    <property type="component" value="Unassembled WGS sequence"/>
</dbReference>
<gene>
    <name evidence="1" type="ORF">JIV24_10550</name>
</gene>
<evidence type="ECO:0008006" key="3">
    <source>
        <dbReference type="Google" id="ProtNLM"/>
    </source>
</evidence>
<evidence type="ECO:0000313" key="2">
    <source>
        <dbReference type="Proteomes" id="UP000605676"/>
    </source>
</evidence>
<name>A0ABS1HJL2_9BACT</name>
<protein>
    <recommendedName>
        <fullName evidence="3">Outer membrane insertion C-signal</fullName>
    </recommendedName>
</protein>
<organism evidence="1 2">
    <name type="scientific">Carboxylicivirga marina</name>
    <dbReference type="NCBI Taxonomy" id="2800988"/>
    <lineage>
        <taxon>Bacteria</taxon>
        <taxon>Pseudomonadati</taxon>
        <taxon>Bacteroidota</taxon>
        <taxon>Bacteroidia</taxon>
        <taxon>Marinilabiliales</taxon>
        <taxon>Marinilabiliaceae</taxon>
        <taxon>Carboxylicivirga</taxon>
    </lineage>
</organism>
<keyword evidence="2" id="KW-1185">Reference proteome</keyword>
<comment type="caution">
    <text evidence="1">The sequence shown here is derived from an EMBL/GenBank/DDBJ whole genome shotgun (WGS) entry which is preliminary data.</text>
</comment>
<dbReference type="EMBL" id="JAENRR010000021">
    <property type="protein sequence ID" value="MBK3517771.1"/>
    <property type="molecule type" value="Genomic_DNA"/>
</dbReference>
<accession>A0ABS1HJL2</accession>
<reference evidence="1 2" key="1">
    <citation type="submission" date="2021-01" db="EMBL/GenBank/DDBJ databases">
        <title>Carboxyliciviraga sp.nov., isolated from coastal sediments.</title>
        <authorList>
            <person name="Lu D."/>
            <person name="Zhang T."/>
        </authorList>
    </citation>
    <scope>NUCLEOTIDE SEQUENCE [LARGE SCALE GENOMIC DNA]</scope>
    <source>
        <strain evidence="1 2">N1Y132</strain>
    </source>
</reference>
<dbReference type="RefSeq" id="WP_200465001.1">
    <property type="nucleotide sequence ID" value="NZ_JAENRR010000021.1"/>
</dbReference>
<evidence type="ECO:0000313" key="1">
    <source>
        <dbReference type="EMBL" id="MBK3517771.1"/>
    </source>
</evidence>